<keyword evidence="3" id="KW-1185">Reference proteome</keyword>
<dbReference type="EMBL" id="UFVS01000001">
    <property type="protein sequence ID" value="SUX43841.1"/>
    <property type="molecule type" value="Genomic_DNA"/>
</dbReference>
<reference evidence="1 3" key="1">
    <citation type="submission" date="2017-01" db="EMBL/GenBank/DDBJ databases">
        <authorList>
            <person name="Varghese N."/>
            <person name="Submissions S."/>
        </authorList>
    </citation>
    <scope>NUCLEOTIDE SEQUENCE [LARGE SCALE GENOMIC DNA]</scope>
    <source>
        <strain evidence="1 3">ATCC 27950</strain>
    </source>
</reference>
<gene>
    <name evidence="2" type="ORF">NCTC13560_02234</name>
    <name evidence="1" type="ORF">SAMN05421682_11054</name>
</gene>
<organism evidence="2 4">
    <name type="scientific">Chryseobacterium indoltheticum</name>
    <dbReference type="NCBI Taxonomy" id="254"/>
    <lineage>
        <taxon>Bacteria</taxon>
        <taxon>Pseudomonadati</taxon>
        <taxon>Bacteroidota</taxon>
        <taxon>Flavobacteriia</taxon>
        <taxon>Flavobacteriales</taxon>
        <taxon>Weeksellaceae</taxon>
        <taxon>Chryseobacterium group</taxon>
        <taxon>Chryseobacterium</taxon>
    </lineage>
</organism>
<sequence length="155" mass="17805">MTDKIITAWNFSNTDKNLLSPNKEYRIEYGILNEIAMGAPLGGISYLTFKDKIVTINDWTAGPVLWSDNSQKVALPIWIENRKQKILIVDVNTLLATLYKKEFRVLHFESFIDDHLKGIDNPLYNPEILDFNLNSQEVADIQNLNPIQRKAISKN</sequence>
<evidence type="ECO:0000313" key="4">
    <source>
        <dbReference type="Proteomes" id="UP000255231"/>
    </source>
</evidence>
<dbReference type="Proteomes" id="UP000255231">
    <property type="component" value="Unassembled WGS sequence"/>
</dbReference>
<dbReference type="KEGG" id="cil:EG358_08100"/>
<protein>
    <submittedName>
        <fullName evidence="2">Uncharacterized protein</fullName>
    </submittedName>
</protein>
<dbReference type="AlphaFoldDB" id="A0A381FB80"/>
<dbReference type="GeneID" id="303673658"/>
<evidence type="ECO:0000313" key="3">
    <source>
        <dbReference type="Proteomes" id="UP000185725"/>
    </source>
</evidence>
<accession>A0A381FB80</accession>
<dbReference type="OrthoDB" id="771468at2"/>
<evidence type="ECO:0000313" key="2">
    <source>
        <dbReference type="EMBL" id="SUX43841.1"/>
    </source>
</evidence>
<proteinExistence type="predicted"/>
<dbReference type="Proteomes" id="UP000185725">
    <property type="component" value="Unassembled WGS sequence"/>
</dbReference>
<dbReference type="EMBL" id="FTMF01000010">
    <property type="protein sequence ID" value="SIQ92714.1"/>
    <property type="molecule type" value="Genomic_DNA"/>
</dbReference>
<dbReference type="RefSeq" id="WP_076561578.1">
    <property type="nucleotide sequence ID" value="NZ_CP033929.1"/>
</dbReference>
<reference evidence="2 4" key="2">
    <citation type="submission" date="2018-06" db="EMBL/GenBank/DDBJ databases">
        <authorList>
            <consortium name="Pathogen Informatics"/>
            <person name="Doyle S."/>
        </authorList>
    </citation>
    <scope>NUCLEOTIDE SEQUENCE [LARGE SCALE GENOMIC DNA]</scope>
    <source>
        <strain evidence="2 4">NCTC13560</strain>
    </source>
</reference>
<name>A0A381FB80_9FLAO</name>
<evidence type="ECO:0000313" key="1">
    <source>
        <dbReference type="EMBL" id="SIQ92714.1"/>
    </source>
</evidence>